<evidence type="ECO:0000313" key="5">
    <source>
        <dbReference type="Proteomes" id="UP000241769"/>
    </source>
</evidence>
<dbReference type="EMBL" id="MDYQ01000043">
    <property type="protein sequence ID" value="PRP85506.1"/>
    <property type="molecule type" value="Genomic_DNA"/>
</dbReference>
<sequence>RREVYLLIPAQMEDNIRGLFCELKEVEIKMAQSDVKRGRISTKKRIIEEKLQWKTVEEEEGREGGDVKRKLEELEEREREQERCRGELRELHLDVHTVVNCYNATGSIGKYKWKGKDFRGTLDKCMSICTEINQLEKANIKRRWSSGRISACHAGDPGSIPGRRTQLHTRICFRNVKSADETTRISTSNLTIYNTAQVNLNNTSMTSSRALIYSTVGDVEIGLDLFIPTDVKGNRPLVVFYHGGGLVCGSKKDFIFPQWLLDRSLSRGYFFVTADHRLLAPATAHDIVEDVKSLSHFLHSEAFSAALPAGSSVDFNRVAVFGVSAGAYCARLAAIHFEPKPVALVSLYGMGGDQLHDHWLTPNPEFEFLGEKNVGHEELIRFFEGPTVTSSPVEFIPGQGLVVKDGRTKLFAGGINHGDFLDLFTGVKGLSDQLRPLPRQQRDDHLPSHLRPLFPHLYVDAFPPTFLVHGDEDLIVLPAESEHTEAQLKKLGRPVESFYVKDAVHGLMAFNGAGLAAGAEEAFEKMNSFIAKYLK</sequence>
<evidence type="ECO:0000313" key="4">
    <source>
        <dbReference type="EMBL" id="PRP85506.1"/>
    </source>
</evidence>
<dbReference type="Proteomes" id="UP000241769">
    <property type="component" value="Unassembled WGS sequence"/>
</dbReference>
<dbReference type="GO" id="GO:0008236">
    <property type="term" value="F:serine-type peptidase activity"/>
    <property type="evidence" value="ECO:0007669"/>
    <property type="project" value="InterPro"/>
</dbReference>
<comment type="caution">
    <text evidence="4">The sequence shown here is derived from an EMBL/GenBank/DDBJ whole genome shotgun (WGS) entry which is preliminary data.</text>
</comment>
<gene>
    <name evidence="4" type="ORF">PROFUN_06738</name>
</gene>
<protein>
    <recommendedName>
        <fullName evidence="6">Alpha/beta hydrolase fold-3 domain-containing protein</fullName>
    </recommendedName>
</protein>
<evidence type="ECO:0000259" key="3">
    <source>
        <dbReference type="Pfam" id="PF20434"/>
    </source>
</evidence>
<keyword evidence="1" id="KW-0378">Hydrolase</keyword>
<dbReference type="GO" id="GO:0006508">
    <property type="term" value="P:proteolysis"/>
    <property type="evidence" value="ECO:0007669"/>
    <property type="project" value="InterPro"/>
</dbReference>
<dbReference type="STRING" id="1890364.A0A2P6NNH6"/>
<dbReference type="AlphaFoldDB" id="A0A2P6NNH6"/>
<feature type="domain" description="Peptidase S9 prolyl oligopeptidase catalytic" evidence="2">
    <location>
        <begin position="406"/>
        <end position="534"/>
    </location>
</feature>
<proteinExistence type="predicted"/>
<dbReference type="OrthoDB" id="19653at2759"/>
<accession>A0A2P6NNH6</accession>
<dbReference type="InterPro" id="IPR029058">
    <property type="entry name" value="AB_hydrolase_fold"/>
</dbReference>
<dbReference type="InterPro" id="IPR001375">
    <property type="entry name" value="Peptidase_S9_cat"/>
</dbReference>
<dbReference type="Gene3D" id="3.40.50.1820">
    <property type="entry name" value="alpha/beta hydrolase"/>
    <property type="match status" value="1"/>
</dbReference>
<reference evidence="4 5" key="1">
    <citation type="journal article" date="2018" name="Genome Biol. Evol.">
        <title>Multiple Roots of Fruiting Body Formation in Amoebozoa.</title>
        <authorList>
            <person name="Hillmann F."/>
            <person name="Forbes G."/>
            <person name="Novohradska S."/>
            <person name="Ferling I."/>
            <person name="Riege K."/>
            <person name="Groth M."/>
            <person name="Westermann M."/>
            <person name="Marz M."/>
            <person name="Spaller T."/>
            <person name="Winckler T."/>
            <person name="Schaap P."/>
            <person name="Glockner G."/>
        </authorList>
    </citation>
    <scope>NUCLEOTIDE SEQUENCE [LARGE SCALE GENOMIC DNA]</scope>
    <source>
        <strain evidence="4 5">Jena</strain>
    </source>
</reference>
<evidence type="ECO:0000259" key="2">
    <source>
        <dbReference type="Pfam" id="PF00326"/>
    </source>
</evidence>
<dbReference type="Pfam" id="PF20434">
    <property type="entry name" value="BD-FAE"/>
    <property type="match status" value="1"/>
</dbReference>
<name>A0A2P6NNH6_9EUKA</name>
<dbReference type="InterPro" id="IPR049492">
    <property type="entry name" value="BD-FAE-like_dom"/>
</dbReference>
<dbReference type="SUPFAM" id="SSF53474">
    <property type="entry name" value="alpha/beta-Hydrolases"/>
    <property type="match status" value="1"/>
</dbReference>
<dbReference type="InterPro" id="IPR050300">
    <property type="entry name" value="GDXG_lipolytic_enzyme"/>
</dbReference>
<feature type="domain" description="BD-FAE-like" evidence="3">
    <location>
        <begin position="223"/>
        <end position="336"/>
    </location>
</feature>
<dbReference type="PANTHER" id="PTHR48081">
    <property type="entry name" value="AB HYDROLASE SUPERFAMILY PROTEIN C4A8.06C"/>
    <property type="match status" value="1"/>
</dbReference>
<dbReference type="Pfam" id="PF00326">
    <property type="entry name" value="Peptidase_S9"/>
    <property type="match status" value="1"/>
</dbReference>
<dbReference type="InParanoid" id="A0A2P6NNH6"/>
<evidence type="ECO:0008006" key="6">
    <source>
        <dbReference type="Google" id="ProtNLM"/>
    </source>
</evidence>
<organism evidence="4 5">
    <name type="scientific">Planoprotostelium fungivorum</name>
    <dbReference type="NCBI Taxonomy" id="1890364"/>
    <lineage>
        <taxon>Eukaryota</taxon>
        <taxon>Amoebozoa</taxon>
        <taxon>Evosea</taxon>
        <taxon>Variosea</taxon>
        <taxon>Cavosteliida</taxon>
        <taxon>Cavosteliaceae</taxon>
        <taxon>Planoprotostelium</taxon>
    </lineage>
</organism>
<evidence type="ECO:0000256" key="1">
    <source>
        <dbReference type="ARBA" id="ARBA00022801"/>
    </source>
</evidence>
<feature type="non-terminal residue" evidence="4">
    <location>
        <position position="1"/>
    </location>
</feature>
<keyword evidence="5" id="KW-1185">Reference proteome</keyword>